<feature type="transmembrane region" description="Helical" evidence="1">
    <location>
        <begin position="34"/>
        <end position="53"/>
    </location>
</feature>
<evidence type="ECO:0000313" key="3">
    <source>
        <dbReference type="Proteomes" id="UP000502260"/>
    </source>
</evidence>
<accession>A0A6F8VFM8</accession>
<keyword evidence="1" id="KW-1133">Transmembrane helix</keyword>
<keyword evidence="1" id="KW-0472">Membrane</keyword>
<name>A0A6F8VFM8_9PROT</name>
<evidence type="ECO:0000313" key="2">
    <source>
        <dbReference type="EMBL" id="BCB27907.1"/>
    </source>
</evidence>
<reference evidence="3" key="1">
    <citation type="submission" date="2020-03" db="EMBL/GenBank/DDBJ databases">
        <title>Complete genome sequence of sulfur-oxidizing bacterium skT11.</title>
        <authorList>
            <person name="Kanda M."/>
            <person name="Kojima H."/>
            <person name="Fukui M."/>
        </authorList>
    </citation>
    <scope>NUCLEOTIDE SEQUENCE [LARGE SCALE GENOMIC DNA]</scope>
    <source>
        <strain evidence="3">skT11</strain>
    </source>
</reference>
<sequence length="65" mass="7356">MNEFKHGTRFWIGNVTLALALISLFYMGPLSERLGIWAMVLWMMLAAVGMYFLMTDKSGEPGQPD</sequence>
<dbReference type="RefSeq" id="WP_173066384.1">
    <property type="nucleotide sequence ID" value="NZ_AP022853.1"/>
</dbReference>
<keyword evidence="1" id="KW-0812">Transmembrane</keyword>
<protein>
    <submittedName>
        <fullName evidence="2">Uncharacterized protein</fullName>
    </submittedName>
</protein>
<proteinExistence type="predicted"/>
<gene>
    <name evidence="2" type="ORF">SKTS_27930</name>
</gene>
<organism evidence="2 3">
    <name type="scientific">Sulfurimicrobium lacus</name>
    <dbReference type="NCBI Taxonomy" id="2715678"/>
    <lineage>
        <taxon>Bacteria</taxon>
        <taxon>Pseudomonadati</taxon>
        <taxon>Pseudomonadota</taxon>
        <taxon>Betaproteobacteria</taxon>
        <taxon>Nitrosomonadales</taxon>
        <taxon>Sulfuricellaceae</taxon>
        <taxon>Sulfurimicrobium</taxon>
    </lineage>
</organism>
<keyword evidence="3" id="KW-1185">Reference proteome</keyword>
<evidence type="ECO:0000256" key="1">
    <source>
        <dbReference type="SAM" id="Phobius"/>
    </source>
</evidence>
<dbReference type="Proteomes" id="UP000502260">
    <property type="component" value="Chromosome"/>
</dbReference>
<feature type="transmembrane region" description="Helical" evidence="1">
    <location>
        <begin position="12"/>
        <end position="28"/>
    </location>
</feature>
<dbReference type="AlphaFoldDB" id="A0A6F8VFM8"/>
<dbReference type="KEGG" id="slac:SKTS_27930"/>
<dbReference type="EMBL" id="AP022853">
    <property type="protein sequence ID" value="BCB27907.1"/>
    <property type="molecule type" value="Genomic_DNA"/>
</dbReference>